<keyword evidence="6 7" id="KW-0804">Transcription</keyword>
<dbReference type="Pfam" id="PF13184">
    <property type="entry name" value="KH_NusA_1st"/>
    <property type="match status" value="1"/>
</dbReference>
<reference evidence="10 11" key="1">
    <citation type="journal article" date="2016" name="Nat. Commun.">
        <title>Thousands of microbial genomes shed light on interconnected biogeochemical processes in an aquifer system.</title>
        <authorList>
            <person name="Anantharaman K."/>
            <person name="Brown C.T."/>
            <person name="Hug L.A."/>
            <person name="Sharon I."/>
            <person name="Castelle C.J."/>
            <person name="Probst A.J."/>
            <person name="Thomas B.C."/>
            <person name="Singh A."/>
            <person name="Wilkins M.J."/>
            <person name="Karaoz U."/>
            <person name="Brodie E.L."/>
            <person name="Williams K.H."/>
            <person name="Hubbard S.S."/>
            <person name="Banfield J.F."/>
        </authorList>
    </citation>
    <scope>NUCLEOTIDE SEQUENCE [LARGE SCALE GENOMIC DNA]</scope>
</reference>
<protein>
    <recommendedName>
        <fullName evidence="7">Transcription termination/antitermination protein NusA</fullName>
    </recommendedName>
</protein>
<accession>A0A1G2MC61</accession>
<evidence type="ECO:0000256" key="5">
    <source>
        <dbReference type="ARBA" id="ARBA00023015"/>
    </source>
</evidence>
<dbReference type="Pfam" id="PF00575">
    <property type="entry name" value="S1"/>
    <property type="match status" value="1"/>
</dbReference>
<dbReference type="InterPro" id="IPR003029">
    <property type="entry name" value="S1_domain"/>
</dbReference>
<dbReference type="GO" id="GO:0006353">
    <property type="term" value="P:DNA-templated transcription termination"/>
    <property type="evidence" value="ECO:0007669"/>
    <property type="project" value="UniProtKB-UniRule"/>
</dbReference>
<dbReference type="GO" id="GO:0003723">
    <property type="term" value="F:RNA binding"/>
    <property type="evidence" value="ECO:0007669"/>
    <property type="project" value="UniProtKB-UniRule"/>
</dbReference>
<comment type="similarity">
    <text evidence="7">Belongs to the NusA family.</text>
</comment>
<feature type="domain" description="S1 motif" evidence="9">
    <location>
        <begin position="165"/>
        <end position="227"/>
    </location>
</feature>
<evidence type="ECO:0000256" key="1">
    <source>
        <dbReference type="ARBA" id="ARBA00022472"/>
    </source>
</evidence>
<dbReference type="HAMAP" id="MF_00945_B">
    <property type="entry name" value="NusA_B"/>
    <property type="match status" value="1"/>
</dbReference>
<dbReference type="PROSITE" id="PS50126">
    <property type="entry name" value="S1"/>
    <property type="match status" value="1"/>
</dbReference>
<comment type="subunit">
    <text evidence="7">Monomer. Binds directly to the core enzyme of the DNA-dependent RNA polymerase and to nascent RNA.</text>
</comment>
<dbReference type="FunFam" id="3.30.300.20:FF:000005">
    <property type="entry name" value="Transcription termination/antitermination protein NusA"/>
    <property type="match status" value="1"/>
</dbReference>
<dbReference type="InterPro" id="IPR009019">
    <property type="entry name" value="KH_sf_prok-type"/>
</dbReference>
<dbReference type="Pfam" id="PF26594">
    <property type="entry name" value="KH_NusA_2nd"/>
    <property type="match status" value="1"/>
</dbReference>
<dbReference type="InterPro" id="IPR030842">
    <property type="entry name" value="TF_NusA_bacterial"/>
</dbReference>
<dbReference type="InterPro" id="IPR058582">
    <property type="entry name" value="KH_NusA_2nd"/>
</dbReference>
<comment type="function">
    <text evidence="7">Participates in both transcription termination and antitermination.</text>
</comment>
<gene>
    <name evidence="7" type="primary">nusA</name>
    <name evidence="10" type="ORF">A2W52_01960</name>
</gene>
<evidence type="ECO:0000256" key="3">
    <source>
        <dbReference type="ARBA" id="ARBA00022814"/>
    </source>
</evidence>
<dbReference type="InterPro" id="IPR004087">
    <property type="entry name" value="KH_dom"/>
</dbReference>
<dbReference type="SMART" id="SM00316">
    <property type="entry name" value="S1"/>
    <property type="match status" value="1"/>
</dbReference>
<keyword evidence="2 7" id="KW-0963">Cytoplasm</keyword>
<feature type="compositionally biased region" description="Acidic residues" evidence="8">
    <location>
        <begin position="376"/>
        <end position="388"/>
    </location>
</feature>
<dbReference type="Gene3D" id="3.30.1480.10">
    <property type="entry name" value="NusA, N-terminal domain"/>
    <property type="match status" value="1"/>
</dbReference>
<proteinExistence type="inferred from homology"/>
<dbReference type="Proteomes" id="UP000176493">
    <property type="component" value="Unassembled WGS sequence"/>
</dbReference>
<dbReference type="InterPro" id="IPR012340">
    <property type="entry name" value="NA-bd_OB-fold"/>
</dbReference>
<comment type="subcellular location">
    <subcellularLocation>
        <location evidence="7">Cytoplasm</location>
    </subcellularLocation>
</comment>
<dbReference type="SMART" id="SM00322">
    <property type="entry name" value="KH"/>
    <property type="match status" value="2"/>
</dbReference>
<name>A0A1G2MC61_9BACT</name>
<dbReference type="InterPro" id="IPR036555">
    <property type="entry name" value="NusA_N_sf"/>
</dbReference>
<evidence type="ECO:0000256" key="7">
    <source>
        <dbReference type="HAMAP-Rule" id="MF_00945"/>
    </source>
</evidence>
<dbReference type="FunFam" id="3.30.300.20:FF:000002">
    <property type="entry name" value="Transcription termination/antitermination protein NusA"/>
    <property type="match status" value="1"/>
</dbReference>
<dbReference type="SUPFAM" id="SSF69705">
    <property type="entry name" value="Transcription factor NusA, N-terminal domain"/>
    <property type="match status" value="1"/>
</dbReference>
<sequence>MFDLKIINSVLDQLEDERGIPREKVLEAIEAALATAYKKEYGKKGQIVRAKFDLNTGATAFSQVKIVVDETRVIPETEIEKMKEEERVRDETDERIYFNPEHHIMLVDARKIKKDAVLDDEIIFPLESKGDYGRIAAQTAKQVIIQKIREAEKTSVMTEYGARQGEIVSGTVQRAERGNLFIDMGRATGILPYEEQIPGERYRQGERVRAYLYRVEETPKGIFLKLSRSHPKLIFELFKQEVPEVASGAVDIKAIAREPGSRSKIAVSSNDPHIDPVGSLVGQRGVRVSTVMSELGGEKIDIIEWSSDAARFVEAALSPAEVLSVQIDETEKKAIVEVTEEEQSLAIGKGGQNVRLAAKLTGWKIDIRSAKGEALAEAEAEAAEEPTTDPEKAGAAHEASNPQPTTEEKTA</sequence>
<evidence type="ECO:0000256" key="4">
    <source>
        <dbReference type="ARBA" id="ARBA00022884"/>
    </source>
</evidence>
<organism evidence="10 11">
    <name type="scientific">Candidatus Taylorbacteria bacterium RIFCSPHIGHO2_02_49_25</name>
    <dbReference type="NCBI Taxonomy" id="1802305"/>
    <lineage>
        <taxon>Bacteria</taxon>
        <taxon>Candidatus Tayloriibacteriota</taxon>
    </lineage>
</organism>
<dbReference type="GO" id="GO:0031564">
    <property type="term" value="P:transcription antitermination"/>
    <property type="evidence" value="ECO:0007669"/>
    <property type="project" value="UniProtKB-UniRule"/>
</dbReference>
<keyword evidence="3 7" id="KW-0889">Transcription antitermination</keyword>
<dbReference type="CDD" id="cd02134">
    <property type="entry name" value="KH-II_NusA_rpt1"/>
    <property type="match status" value="1"/>
</dbReference>
<dbReference type="SUPFAM" id="SSF50249">
    <property type="entry name" value="Nucleic acid-binding proteins"/>
    <property type="match status" value="1"/>
</dbReference>
<keyword evidence="5 7" id="KW-0805">Transcription regulation</keyword>
<dbReference type="Pfam" id="PF08529">
    <property type="entry name" value="NusA_N"/>
    <property type="match status" value="1"/>
</dbReference>
<dbReference type="PANTHER" id="PTHR22648:SF0">
    <property type="entry name" value="TRANSCRIPTION TERMINATION_ANTITERMINATION PROTEIN NUSA"/>
    <property type="match status" value="1"/>
</dbReference>
<evidence type="ECO:0000259" key="9">
    <source>
        <dbReference type="PROSITE" id="PS50126"/>
    </source>
</evidence>
<dbReference type="InterPro" id="IPR013735">
    <property type="entry name" value="TF_NusA_N"/>
</dbReference>
<dbReference type="PROSITE" id="PS50084">
    <property type="entry name" value="KH_TYPE_1"/>
    <property type="match status" value="1"/>
</dbReference>
<keyword evidence="1 7" id="KW-0806">Transcription termination</keyword>
<dbReference type="CDD" id="cd22529">
    <property type="entry name" value="KH-II_NusA_rpt2"/>
    <property type="match status" value="1"/>
</dbReference>
<dbReference type="GO" id="GO:0005829">
    <property type="term" value="C:cytosol"/>
    <property type="evidence" value="ECO:0007669"/>
    <property type="project" value="TreeGrafter"/>
</dbReference>
<evidence type="ECO:0000313" key="11">
    <source>
        <dbReference type="Proteomes" id="UP000176493"/>
    </source>
</evidence>
<dbReference type="AlphaFoldDB" id="A0A1G2MC61"/>
<evidence type="ECO:0000313" key="10">
    <source>
        <dbReference type="EMBL" id="OHA21448.1"/>
    </source>
</evidence>
<dbReference type="SUPFAM" id="SSF54814">
    <property type="entry name" value="Prokaryotic type KH domain (KH-domain type II)"/>
    <property type="match status" value="2"/>
</dbReference>
<feature type="region of interest" description="Disordered" evidence="8">
    <location>
        <begin position="374"/>
        <end position="411"/>
    </location>
</feature>
<dbReference type="GO" id="GO:0003700">
    <property type="term" value="F:DNA-binding transcription factor activity"/>
    <property type="evidence" value="ECO:0007669"/>
    <property type="project" value="InterPro"/>
</dbReference>
<dbReference type="PANTHER" id="PTHR22648">
    <property type="entry name" value="TRANSCRIPTION TERMINATION FACTOR NUSA"/>
    <property type="match status" value="1"/>
</dbReference>
<keyword evidence="4 7" id="KW-0694">RNA-binding</keyword>
<dbReference type="Gene3D" id="3.30.300.20">
    <property type="match status" value="2"/>
</dbReference>
<dbReference type="CDD" id="cd04455">
    <property type="entry name" value="S1_NusA"/>
    <property type="match status" value="1"/>
</dbReference>
<dbReference type="EMBL" id="MHRJ01000044">
    <property type="protein sequence ID" value="OHA21448.1"/>
    <property type="molecule type" value="Genomic_DNA"/>
</dbReference>
<dbReference type="NCBIfam" id="TIGR01953">
    <property type="entry name" value="NusA"/>
    <property type="match status" value="1"/>
</dbReference>
<evidence type="ECO:0000256" key="8">
    <source>
        <dbReference type="SAM" id="MobiDB-lite"/>
    </source>
</evidence>
<comment type="caution">
    <text evidence="10">The sequence shown here is derived from an EMBL/GenBank/DDBJ whole genome shotgun (WGS) entry which is preliminary data.</text>
</comment>
<evidence type="ECO:0000256" key="2">
    <source>
        <dbReference type="ARBA" id="ARBA00022490"/>
    </source>
</evidence>
<dbReference type="InterPro" id="IPR015946">
    <property type="entry name" value="KH_dom-like_a/b"/>
</dbReference>
<dbReference type="InterPro" id="IPR010213">
    <property type="entry name" value="TF_NusA"/>
</dbReference>
<dbReference type="InterPro" id="IPR025249">
    <property type="entry name" value="TF_NusA_KH_1st"/>
</dbReference>
<evidence type="ECO:0000256" key="6">
    <source>
        <dbReference type="ARBA" id="ARBA00023163"/>
    </source>
</evidence>
<dbReference type="Gene3D" id="2.40.50.140">
    <property type="entry name" value="Nucleic acid-binding proteins"/>
    <property type="match status" value="1"/>
</dbReference>